<reference evidence="1" key="1">
    <citation type="submission" date="2022-12" db="EMBL/GenBank/DDBJ databases">
        <authorList>
            <person name="Petersen C."/>
        </authorList>
    </citation>
    <scope>NUCLEOTIDE SEQUENCE</scope>
    <source>
        <strain evidence="1">IBT 16125</strain>
    </source>
</reference>
<accession>A0AAD6G3S6</accession>
<dbReference type="AlphaFoldDB" id="A0AAD6G3S6"/>
<reference evidence="1" key="2">
    <citation type="journal article" date="2023" name="IMA Fungus">
        <title>Comparative genomic study of the Penicillium genus elucidates a diverse pangenome and 15 lateral gene transfer events.</title>
        <authorList>
            <person name="Petersen C."/>
            <person name="Sorensen T."/>
            <person name="Nielsen M.R."/>
            <person name="Sondergaard T.E."/>
            <person name="Sorensen J.L."/>
            <person name="Fitzpatrick D.A."/>
            <person name="Frisvad J.C."/>
            <person name="Nielsen K.L."/>
        </authorList>
    </citation>
    <scope>NUCLEOTIDE SEQUENCE</scope>
    <source>
        <strain evidence="1">IBT 16125</strain>
    </source>
</reference>
<proteinExistence type="predicted"/>
<protein>
    <submittedName>
        <fullName evidence="1">Uncharacterized protein</fullName>
    </submittedName>
</protein>
<evidence type="ECO:0000313" key="1">
    <source>
        <dbReference type="EMBL" id="KAJ5453444.1"/>
    </source>
</evidence>
<evidence type="ECO:0000313" key="2">
    <source>
        <dbReference type="Proteomes" id="UP001213681"/>
    </source>
</evidence>
<keyword evidence="2" id="KW-1185">Reference proteome</keyword>
<dbReference type="RefSeq" id="XP_056766400.1">
    <property type="nucleotide sequence ID" value="XM_056907782.1"/>
</dbReference>
<name>A0AAD6G3S6_9EURO</name>
<sequence>MSWTNLPPELVDKVLSDNGLRKRDLANLARVNRSTYPVVLKWLYRDVKLHGSGQRQDQQVLNLFDRALTESPRLAAATKSLTINAFLPNEDKLLRSKSILGKLYALQTLSLAFYGQGYFDASFVQNIIPTGLKASANTLAQTQCIKISDPELTFGDIVKLMWLPKVQSLSVKCHRKIENSGLAVLPSTASLRFPLKNLTVAISADCNQELLNVLPFCFALESFTCNVSSMCNVNDDLISPAGLSQALMPCQKTLIAMEFNSDRLGHIDDSRLDLSCFGNLRSLKANSLLLFGEDEGDDPACRNGLYARLPSSLEKLEVCNP</sequence>
<organism evidence="1 2">
    <name type="scientific">Penicillium daleae</name>
    <dbReference type="NCBI Taxonomy" id="63821"/>
    <lineage>
        <taxon>Eukaryota</taxon>
        <taxon>Fungi</taxon>
        <taxon>Dikarya</taxon>
        <taxon>Ascomycota</taxon>
        <taxon>Pezizomycotina</taxon>
        <taxon>Eurotiomycetes</taxon>
        <taxon>Eurotiomycetidae</taxon>
        <taxon>Eurotiales</taxon>
        <taxon>Aspergillaceae</taxon>
        <taxon>Penicillium</taxon>
    </lineage>
</organism>
<gene>
    <name evidence="1" type="ORF">N7458_004400</name>
</gene>
<dbReference type="EMBL" id="JAPVEA010000005">
    <property type="protein sequence ID" value="KAJ5453444.1"/>
    <property type="molecule type" value="Genomic_DNA"/>
</dbReference>
<comment type="caution">
    <text evidence="1">The sequence shown here is derived from an EMBL/GenBank/DDBJ whole genome shotgun (WGS) entry which is preliminary data.</text>
</comment>
<dbReference type="Proteomes" id="UP001213681">
    <property type="component" value="Unassembled WGS sequence"/>
</dbReference>
<dbReference type="GeneID" id="81598025"/>